<feature type="compositionally biased region" description="Acidic residues" evidence="2">
    <location>
        <begin position="311"/>
        <end position="322"/>
    </location>
</feature>
<gene>
    <name evidence="3" type="ORF">GSTENG00002961001</name>
</gene>
<reference evidence="3" key="2">
    <citation type="submission" date="2004-02" db="EMBL/GenBank/DDBJ databases">
        <authorList>
            <consortium name="Genoscope"/>
            <consortium name="Whitehead Institute Centre for Genome Research"/>
        </authorList>
    </citation>
    <scope>NUCLEOTIDE SEQUENCE</scope>
</reference>
<dbReference type="AlphaFoldDB" id="Q4TD67"/>
<feature type="region of interest" description="Disordered" evidence="2">
    <location>
        <begin position="42"/>
        <end position="70"/>
    </location>
</feature>
<protein>
    <submittedName>
        <fullName evidence="3">Chromosome undetermined SCAF6474, whole genome shotgun sequence</fullName>
    </submittedName>
</protein>
<dbReference type="KEGG" id="tng:GSTEN00002961G001"/>
<dbReference type="GO" id="GO:0005634">
    <property type="term" value="C:nucleus"/>
    <property type="evidence" value="ECO:0007669"/>
    <property type="project" value="TreeGrafter"/>
</dbReference>
<feature type="region of interest" description="Disordered" evidence="2">
    <location>
        <begin position="1"/>
        <end position="30"/>
    </location>
</feature>
<feature type="coiled-coil region" evidence="1">
    <location>
        <begin position="225"/>
        <end position="259"/>
    </location>
</feature>
<feature type="region of interest" description="Disordered" evidence="2">
    <location>
        <begin position="261"/>
        <end position="378"/>
    </location>
</feature>
<feature type="compositionally biased region" description="Pro residues" evidence="2">
    <location>
        <begin position="356"/>
        <end position="367"/>
    </location>
</feature>
<organism evidence="3">
    <name type="scientific">Tetraodon nigroviridis</name>
    <name type="common">Spotted green pufferfish</name>
    <name type="synonym">Chelonodon nigroviridis</name>
    <dbReference type="NCBI Taxonomy" id="99883"/>
    <lineage>
        <taxon>Eukaryota</taxon>
        <taxon>Metazoa</taxon>
        <taxon>Chordata</taxon>
        <taxon>Craniata</taxon>
        <taxon>Vertebrata</taxon>
        <taxon>Euteleostomi</taxon>
        <taxon>Actinopterygii</taxon>
        <taxon>Neopterygii</taxon>
        <taxon>Teleostei</taxon>
        <taxon>Neoteleostei</taxon>
        <taxon>Acanthomorphata</taxon>
        <taxon>Eupercaria</taxon>
        <taxon>Tetraodontiformes</taxon>
        <taxon>Tetradontoidea</taxon>
        <taxon>Tetraodontidae</taxon>
        <taxon>Tetraodon</taxon>
    </lineage>
</organism>
<dbReference type="OrthoDB" id="1922977at2759"/>
<feature type="compositionally biased region" description="Low complexity" evidence="2">
    <location>
        <begin position="1"/>
        <end position="11"/>
    </location>
</feature>
<proteinExistence type="predicted"/>
<dbReference type="InterPro" id="IPR039278">
    <property type="entry name" value="Red1"/>
</dbReference>
<dbReference type="GO" id="GO:0000178">
    <property type="term" value="C:exosome (RNase complex)"/>
    <property type="evidence" value="ECO:0007669"/>
    <property type="project" value="TreeGrafter"/>
</dbReference>
<dbReference type="PANTHER" id="PTHR21563">
    <property type="entry name" value="ZINC FINGER C3H1 DOMAIN-CONTAINING PROTEIN"/>
    <property type="match status" value="1"/>
</dbReference>
<keyword evidence="1" id="KW-0175">Coiled coil</keyword>
<feature type="compositionally biased region" description="Polar residues" evidence="2">
    <location>
        <begin position="285"/>
        <end position="296"/>
    </location>
</feature>
<evidence type="ECO:0000313" key="3">
    <source>
        <dbReference type="EMBL" id="CAF89165.1"/>
    </source>
</evidence>
<feature type="compositionally biased region" description="Basic and acidic residues" evidence="2">
    <location>
        <begin position="126"/>
        <end position="141"/>
    </location>
</feature>
<name>Q4TD67_TETNG</name>
<feature type="region of interest" description="Disordered" evidence="2">
    <location>
        <begin position="126"/>
        <end position="160"/>
    </location>
</feature>
<sequence length="378" mass="41402">LPVHKSVVVSLRDSDDSDSDVDNGSSSQMAFGGLEFMIKEARRTAEAAKPKAASASEKENNPVRTPEALPEDKKVEYRLLREQIAREKQKMLRENGVGANLNAAADSLPEAPGKVEAELKVNEAKQRLDKHSCRGEGDQAERAASGFGENRGRQQDVAQEAAGTGPLWFQVQRVEHRVTEKKSQAARFEQELSHAQLMANSGTKRKMNSGASLASKRQRVANLKSEKYFEELMAQKQRLQQLESEYALKIQKLKEAQALRNKGVQPDLPPEATVPASASPEREPQSQVPACSSHFPQPSLHDLTLDKLNLESDDVCEADDHEAESAPGAPLRREAADTRSASAAVRSLNPTWSSRAPPPSKTPPPQSPEGFGQPQLLR</sequence>
<dbReference type="PANTHER" id="PTHR21563:SF3">
    <property type="entry name" value="ZINC FINGER C3H1 DOMAIN-CONTAINING PROTEIN"/>
    <property type="match status" value="1"/>
</dbReference>
<dbReference type="EMBL" id="CAAE01006474">
    <property type="protein sequence ID" value="CAF89165.1"/>
    <property type="molecule type" value="Genomic_DNA"/>
</dbReference>
<accession>Q4TD67</accession>
<feature type="non-terminal residue" evidence="3">
    <location>
        <position position="1"/>
    </location>
</feature>
<reference evidence="3" key="1">
    <citation type="journal article" date="2004" name="Nature">
        <title>Genome duplication in the teleost fish Tetraodon nigroviridis reveals the early vertebrate proto-karyotype.</title>
        <authorList>
            <person name="Jaillon O."/>
            <person name="Aury J.-M."/>
            <person name="Brunet F."/>
            <person name="Petit J.-L."/>
            <person name="Stange-Thomann N."/>
            <person name="Mauceli E."/>
            <person name="Bouneau L."/>
            <person name="Fischer C."/>
            <person name="Ozouf-Costaz C."/>
            <person name="Bernot A."/>
            <person name="Nicaud S."/>
            <person name="Jaffe D."/>
            <person name="Fisher S."/>
            <person name="Lutfalla G."/>
            <person name="Dossat C."/>
            <person name="Segurens B."/>
            <person name="Dasilva C."/>
            <person name="Salanoubat M."/>
            <person name="Levy M."/>
            <person name="Boudet N."/>
            <person name="Castellano S."/>
            <person name="Anthouard V."/>
            <person name="Jubin C."/>
            <person name="Castelli V."/>
            <person name="Katinka M."/>
            <person name="Vacherie B."/>
            <person name="Biemont C."/>
            <person name="Skalli Z."/>
            <person name="Cattolico L."/>
            <person name="Poulain J."/>
            <person name="De Berardinis V."/>
            <person name="Cruaud C."/>
            <person name="Duprat S."/>
            <person name="Brottier P."/>
            <person name="Coutanceau J.-P."/>
            <person name="Gouzy J."/>
            <person name="Parra G."/>
            <person name="Lardier G."/>
            <person name="Chapple C."/>
            <person name="McKernan K.J."/>
            <person name="McEwan P."/>
            <person name="Bosak S."/>
            <person name="Kellis M."/>
            <person name="Volff J.-N."/>
            <person name="Guigo R."/>
            <person name="Zody M.C."/>
            <person name="Mesirov J."/>
            <person name="Lindblad-Toh K."/>
            <person name="Birren B."/>
            <person name="Nusbaum C."/>
            <person name="Kahn D."/>
            <person name="Robinson-Rechavi M."/>
            <person name="Laudet V."/>
            <person name="Schachter V."/>
            <person name="Quetier F."/>
            <person name="Saurin W."/>
            <person name="Scarpelli C."/>
            <person name="Wincker P."/>
            <person name="Lander E.S."/>
            <person name="Weissenbach J."/>
            <person name="Roest Crollius H."/>
        </authorList>
    </citation>
    <scope>NUCLEOTIDE SEQUENCE [LARGE SCALE GENOMIC DNA]</scope>
</reference>
<evidence type="ECO:0000256" key="1">
    <source>
        <dbReference type="SAM" id="Coils"/>
    </source>
</evidence>
<evidence type="ECO:0000256" key="2">
    <source>
        <dbReference type="SAM" id="MobiDB-lite"/>
    </source>
</evidence>